<sequence>MVGRRRLWRGGAVVVLASALAAGVVASMTPGAVAQQEATAGRGEPVSVTLVSGDRVELWGTDKSAPLRVDPAPRGHSVPFQDFWHDGDRYVVPGDAAVLLSRGMLDRELFNVTGLIRQGYDDAHTASVPLLVEYADAGARAHAAVPAGASVRRSLPALNLTALDQDKDSTTTFYGALAPTNARSAAGVRKVWLNQRVRATLDQSVPQVGAPAAWRRGLTGAGVRVAVLDTGIDTDHPDLAGKVAVSQDFTGTGGVEDGYGHGTHVASIITGSGAASGGKYRGVAPDVTLAVGKVLDDAGYGTDDSVLAGMQWAAAESGAKVVNMSLGGGPSDGQDPMSLAVDALSRQYGTLFVIAAGNYGADRTVATPGTADDALTVGSVSKQDVPSDFSSRGPRLGDGAAKPEISAPGGGIVAAAPAGVAPLGETVGDAYQKLDGTSMATPHVAGAAAILAQQHPDWTGATLKSALVSSAHEIADAGVYQVGAGRLDVDRATATPVVATGAVSVYLPWPNTGSQERRTVTWTNTGTAPVTLALEADLVDRLGRQAPSGLLTLPSDSVTVPAGGSVPLELLVTGQDGHTGTYSGVLVATDAGGAVQTRTAISVYQQEQRFSFTPELLDRNGVEPVDEFQSSAYVIDLETGDIFYASSGQTISLPRGRYAVHAAIATVSPGQESSYTTISHPELNLDRDLTQVFDARIGQPVIAEPDNPEARGGTHALYVMSRVEECDCLYAFYTDVDARFEPLFAATLPGTASDAYSLGTARRATTPDLEMVANDGQPFDVHLQALMGQPPSEEATLTAVYGGSGTPEDLDKIDATGKLVVVEFDPNLGREEWLRRALDITRAGGRLAMFRFVDEGATPLPPGDPVEGEPVPVFYGHDSGTVDRLTELVKKGETTVEYASRAATEQRYELLYGVRRQVTAPVVYRPRTQDLATMRAAYHDNAPNTAGFVAFGKLFGRYVGTGWFARTAGGQERVEYFTPTEWDLSATAGPYLQSDTATLAADRPPVRVVWNKAVVGPSLRGTTKNFVPEEPHPWSWRNDGKINVKLPMYGDAAGRPRMVETFAGNVTGSVTVSRDGVALGTGSVGDFSEYLVPDGDAAYRVVADARQSDATWTLSTVVTAEWDFRSSSAGDGKALPMLTTRFDPALDVHNRAPGDRKFSFPAYVERQDGPARIASLSVDVSYDDGTTWKAAEVRRDHDHWTVTVRHPRTGYVTLRSRTSDADGNRMAQTVVRAYQLG</sequence>
<dbReference type="SUPFAM" id="SSF81296">
    <property type="entry name" value="E set domains"/>
    <property type="match status" value="1"/>
</dbReference>
<dbReference type="Gene3D" id="2.60.40.650">
    <property type="match status" value="1"/>
</dbReference>
<feature type="domain" description="Peptidase S8/S53" evidence="10">
    <location>
        <begin position="220"/>
        <end position="478"/>
    </location>
</feature>
<dbReference type="InterPro" id="IPR023827">
    <property type="entry name" value="Peptidase_S8_Asp-AS"/>
</dbReference>
<keyword evidence="2 6" id="KW-0645">Protease</keyword>
<feature type="compositionally biased region" description="Polar residues" evidence="8">
    <location>
        <begin position="381"/>
        <end position="390"/>
    </location>
</feature>
<feature type="active site" description="Charge relay system" evidence="5 6">
    <location>
        <position position="261"/>
    </location>
</feature>
<feature type="active site" description="Charge relay system" evidence="5 6">
    <location>
        <position position="229"/>
    </location>
</feature>
<dbReference type="Proteomes" id="UP000294927">
    <property type="component" value="Unassembled WGS sequence"/>
</dbReference>
<gene>
    <name evidence="11" type="ORF">CLV71_13319</name>
</gene>
<dbReference type="PROSITE" id="PS51892">
    <property type="entry name" value="SUBTILASE"/>
    <property type="match status" value="1"/>
</dbReference>
<dbReference type="InterPro" id="IPR023828">
    <property type="entry name" value="Peptidase_S8_Ser-AS"/>
</dbReference>
<dbReference type="InterPro" id="IPR014756">
    <property type="entry name" value="Ig_E-set"/>
</dbReference>
<evidence type="ECO:0000256" key="3">
    <source>
        <dbReference type="ARBA" id="ARBA00022801"/>
    </source>
</evidence>
<dbReference type="InterPro" id="IPR050131">
    <property type="entry name" value="Peptidase_S8_subtilisin-like"/>
</dbReference>
<name>A0A4R7URB0_9PSEU</name>
<protein>
    <submittedName>
        <fullName evidence="11">Subtilase family protein</fullName>
    </submittedName>
</protein>
<dbReference type="PRINTS" id="PR00723">
    <property type="entry name" value="SUBTILISIN"/>
</dbReference>
<dbReference type="PROSITE" id="PS51318">
    <property type="entry name" value="TAT"/>
    <property type="match status" value="1"/>
</dbReference>
<dbReference type="AlphaFoldDB" id="A0A4R7URB0"/>
<dbReference type="PROSITE" id="PS00138">
    <property type="entry name" value="SUBTILASE_SER"/>
    <property type="match status" value="1"/>
</dbReference>
<dbReference type="PANTHER" id="PTHR43806:SF11">
    <property type="entry name" value="CEREVISIN-RELATED"/>
    <property type="match status" value="1"/>
</dbReference>
<feature type="signal peptide" evidence="9">
    <location>
        <begin position="1"/>
        <end position="34"/>
    </location>
</feature>
<dbReference type="InterPro" id="IPR022398">
    <property type="entry name" value="Peptidase_S8_His-AS"/>
</dbReference>
<feature type="active site" description="Charge relay system" evidence="5 6">
    <location>
        <position position="438"/>
    </location>
</feature>
<accession>A0A4R7URB0</accession>
<evidence type="ECO:0000256" key="8">
    <source>
        <dbReference type="SAM" id="MobiDB-lite"/>
    </source>
</evidence>
<dbReference type="PROSITE" id="PS00136">
    <property type="entry name" value="SUBTILASE_ASP"/>
    <property type="match status" value="1"/>
</dbReference>
<dbReference type="Gene3D" id="3.40.50.200">
    <property type="entry name" value="Peptidase S8/S53 domain"/>
    <property type="match status" value="1"/>
</dbReference>
<evidence type="ECO:0000259" key="10">
    <source>
        <dbReference type="Pfam" id="PF00082"/>
    </source>
</evidence>
<evidence type="ECO:0000256" key="4">
    <source>
        <dbReference type="ARBA" id="ARBA00022825"/>
    </source>
</evidence>
<dbReference type="SUPFAM" id="SSF52743">
    <property type="entry name" value="Subtilisin-like"/>
    <property type="match status" value="1"/>
</dbReference>
<feature type="region of interest" description="Disordered" evidence="8">
    <location>
        <begin position="381"/>
        <end position="403"/>
    </location>
</feature>
<evidence type="ECO:0000256" key="2">
    <source>
        <dbReference type="ARBA" id="ARBA00022670"/>
    </source>
</evidence>
<comment type="caution">
    <text evidence="11">The sequence shown here is derived from an EMBL/GenBank/DDBJ whole genome shotgun (WGS) entry which is preliminary data.</text>
</comment>
<keyword evidence="12" id="KW-1185">Reference proteome</keyword>
<dbReference type="Pfam" id="PF00082">
    <property type="entry name" value="Peptidase_S8"/>
    <property type="match status" value="1"/>
</dbReference>
<evidence type="ECO:0000313" key="11">
    <source>
        <dbReference type="EMBL" id="TDV35923.1"/>
    </source>
</evidence>
<dbReference type="GO" id="GO:0006508">
    <property type="term" value="P:proteolysis"/>
    <property type="evidence" value="ECO:0007669"/>
    <property type="project" value="UniProtKB-KW"/>
</dbReference>
<dbReference type="InterPro" id="IPR015500">
    <property type="entry name" value="Peptidase_S8_subtilisin-rel"/>
</dbReference>
<evidence type="ECO:0000256" key="6">
    <source>
        <dbReference type="PROSITE-ProRule" id="PRU01240"/>
    </source>
</evidence>
<evidence type="ECO:0000256" key="7">
    <source>
        <dbReference type="RuleBase" id="RU003355"/>
    </source>
</evidence>
<dbReference type="PANTHER" id="PTHR43806">
    <property type="entry name" value="PEPTIDASE S8"/>
    <property type="match status" value="1"/>
</dbReference>
<dbReference type="EMBL" id="SOCP01000033">
    <property type="protein sequence ID" value="TDV35923.1"/>
    <property type="molecule type" value="Genomic_DNA"/>
</dbReference>
<dbReference type="PROSITE" id="PS00137">
    <property type="entry name" value="SUBTILASE_HIS"/>
    <property type="match status" value="1"/>
</dbReference>
<dbReference type="InterPro" id="IPR036852">
    <property type="entry name" value="Peptidase_S8/S53_dom_sf"/>
</dbReference>
<comment type="similarity">
    <text evidence="1 6 7">Belongs to the peptidase S8 family.</text>
</comment>
<evidence type="ECO:0000256" key="1">
    <source>
        <dbReference type="ARBA" id="ARBA00011073"/>
    </source>
</evidence>
<dbReference type="InterPro" id="IPR000209">
    <property type="entry name" value="Peptidase_S8/S53_dom"/>
</dbReference>
<organism evidence="11 12">
    <name type="scientific">Actinophytocola oryzae</name>
    <dbReference type="NCBI Taxonomy" id="502181"/>
    <lineage>
        <taxon>Bacteria</taxon>
        <taxon>Bacillati</taxon>
        <taxon>Actinomycetota</taxon>
        <taxon>Actinomycetes</taxon>
        <taxon>Pseudonocardiales</taxon>
        <taxon>Pseudonocardiaceae</taxon>
    </lineage>
</organism>
<proteinExistence type="inferred from homology"/>
<keyword evidence="9" id="KW-0732">Signal</keyword>
<keyword evidence="4 6" id="KW-0720">Serine protease</keyword>
<evidence type="ECO:0000256" key="9">
    <source>
        <dbReference type="SAM" id="SignalP"/>
    </source>
</evidence>
<reference evidence="11 12" key="1">
    <citation type="submission" date="2019-03" db="EMBL/GenBank/DDBJ databases">
        <title>Genomic Encyclopedia of Archaeal and Bacterial Type Strains, Phase II (KMG-II): from individual species to whole genera.</title>
        <authorList>
            <person name="Goeker M."/>
        </authorList>
    </citation>
    <scope>NUCLEOTIDE SEQUENCE [LARGE SCALE GENOMIC DNA]</scope>
    <source>
        <strain evidence="11 12">DSM 45499</strain>
    </source>
</reference>
<keyword evidence="3 6" id="KW-0378">Hydrolase</keyword>
<evidence type="ECO:0000256" key="5">
    <source>
        <dbReference type="PIRSR" id="PIRSR615500-1"/>
    </source>
</evidence>
<feature type="chain" id="PRO_5020188831" evidence="9">
    <location>
        <begin position="35"/>
        <end position="1237"/>
    </location>
</feature>
<dbReference type="GO" id="GO:0004252">
    <property type="term" value="F:serine-type endopeptidase activity"/>
    <property type="evidence" value="ECO:0007669"/>
    <property type="project" value="UniProtKB-UniRule"/>
</dbReference>
<evidence type="ECO:0000313" key="12">
    <source>
        <dbReference type="Proteomes" id="UP000294927"/>
    </source>
</evidence>
<dbReference type="InterPro" id="IPR006311">
    <property type="entry name" value="TAT_signal"/>
</dbReference>